<dbReference type="KEGG" id="upi:EJG51_008100"/>
<dbReference type="AlphaFoldDB" id="A0A6M4A3C4"/>
<sequence>MIAVAILAILGSVAFSSYTDSVIKTRRSEGKTALLKLMQQEEQFFTQNNSYSVFSQASVDANEKKFKWFSGEAASSSSYDIIATACAGDTIQNCVLLTAYPGTTNVNSTFKDPTCGNQY</sequence>
<dbReference type="Proteomes" id="UP000274350">
    <property type="component" value="Chromosome"/>
</dbReference>
<dbReference type="SUPFAM" id="SSF54523">
    <property type="entry name" value="Pili subunits"/>
    <property type="match status" value="1"/>
</dbReference>
<dbReference type="EMBL" id="CP051152">
    <property type="protein sequence ID" value="QJQ05816.1"/>
    <property type="molecule type" value="Genomic_DNA"/>
</dbReference>
<dbReference type="GO" id="GO:0043683">
    <property type="term" value="P:type IV pilus assembly"/>
    <property type="evidence" value="ECO:0007669"/>
    <property type="project" value="InterPro"/>
</dbReference>
<dbReference type="InterPro" id="IPR045584">
    <property type="entry name" value="Pilin-like"/>
</dbReference>
<protein>
    <submittedName>
        <fullName evidence="1">Pilus assembly protein PilE</fullName>
    </submittedName>
</protein>
<dbReference type="Pfam" id="PF16732">
    <property type="entry name" value="ComP_DUS"/>
    <property type="match status" value="1"/>
</dbReference>
<name>A0A6M4A3C4_9BURK</name>
<gene>
    <name evidence="1" type="ORF">EJG51_008100</name>
</gene>
<reference evidence="1 2" key="1">
    <citation type="journal article" date="2019" name="Int. J. Syst. Evol. Microbiol.">
        <title>Undibacterium piscinae sp. nov., isolated from Korean shiner intestine.</title>
        <authorList>
            <person name="Lee S.Y."/>
            <person name="Kang W."/>
            <person name="Kim P.S."/>
            <person name="Kim H.S."/>
            <person name="Sung H."/>
            <person name="Shin N.R."/>
            <person name="Whon T.W."/>
            <person name="Yun J.H."/>
            <person name="Lee J.Y."/>
            <person name="Lee J.Y."/>
            <person name="Jung M.J."/>
            <person name="Jeong Y.S."/>
            <person name="Tak E.J."/>
            <person name="Han J.E."/>
            <person name="Hyun D.W."/>
            <person name="Kang M.S."/>
            <person name="Lee K.E."/>
            <person name="Lee B.H."/>
            <person name="Bae J.W."/>
        </authorList>
    </citation>
    <scope>NUCLEOTIDE SEQUENCE [LARGE SCALE GENOMIC DNA]</scope>
    <source>
        <strain evidence="1 2">S11R28</strain>
    </source>
</reference>
<dbReference type="Gene3D" id="3.30.700.10">
    <property type="entry name" value="Glycoprotein, Type 4 Pilin"/>
    <property type="match status" value="1"/>
</dbReference>
<keyword evidence="2" id="KW-1185">Reference proteome</keyword>
<accession>A0A6M4A3C4</accession>
<proteinExistence type="predicted"/>
<evidence type="ECO:0000313" key="2">
    <source>
        <dbReference type="Proteomes" id="UP000274350"/>
    </source>
</evidence>
<organism evidence="1 2">
    <name type="scientific">Undibacterium piscinae</name>
    <dbReference type="NCBI Taxonomy" id="2495591"/>
    <lineage>
        <taxon>Bacteria</taxon>
        <taxon>Pseudomonadati</taxon>
        <taxon>Pseudomonadota</taxon>
        <taxon>Betaproteobacteria</taxon>
        <taxon>Burkholderiales</taxon>
        <taxon>Oxalobacteraceae</taxon>
        <taxon>Undibacterium</taxon>
    </lineage>
</organism>
<evidence type="ECO:0000313" key="1">
    <source>
        <dbReference type="EMBL" id="QJQ05816.1"/>
    </source>
</evidence>
<dbReference type="InterPro" id="IPR031982">
    <property type="entry name" value="PilE-like"/>
</dbReference>